<gene>
    <name evidence="3" type="ORF">CVLEPA_LOCUS10444</name>
</gene>
<dbReference type="PROSITE" id="PS50088">
    <property type="entry name" value="ANK_REPEAT"/>
    <property type="match status" value="1"/>
</dbReference>
<reference evidence="3 4" key="1">
    <citation type="submission" date="2024-02" db="EMBL/GenBank/DDBJ databases">
        <authorList>
            <person name="Daric V."/>
            <person name="Darras S."/>
        </authorList>
    </citation>
    <scope>NUCLEOTIDE SEQUENCE [LARGE SCALE GENOMIC DNA]</scope>
</reference>
<dbReference type="Gene3D" id="1.25.40.20">
    <property type="entry name" value="Ankyrin repeat-containing domain"/>
    <property type="match status" value="1"/>
</dbReference>
<feature type="coiled-coil region" evidence="2">
    <location>
        <begin position="201"/>
        <end position="228"/>
    </location>
</feature>
<proteinExistence type="predicted"/>
<keyword evidence="4" id="KW-1185">Reference proteome</keyword>
<dbReference type="InterPro" id="IPR002110">
    <property type="entry name" value="Ankyrin_rpt"/>
</dbReference>
<dbReference type="EMBL" id="CAWYQH010000068">
    <property type="protein sequence ID" value="CAK8680161.1"/>
    <property type="molecule type" value="Genomic_DNA"/>
</dbReference>
<evidence type="ECO:0000256" key="1">
    <source>
        <dbReference type="PROSITE-ProRule" id="PRU00023"/>
    </source>
</evidence>
<sequence length="305" mass="34160">MKAFVNFLVEERDNLVKGSVDAAIKKYTELEIPVEDRRVRRKKRMPGEHAEDACLSVVGEILTQELIVDDRAEAITFLLENGGLVNLRYQGADSSVHLATRMSGSTDVLQILLRFGAQVDAANEEGCADIWNTTKGFNILTVDTMLVVIWYGADVRRKNDHGLAPLDLIHDFDEWIACPLFTEDIIARFKAYKLKHTRDLIRAISKKIQNEAKKAQNLLRQAAQFQQHPLALSMSSLNRQATNVRGASPSANVLSNSLPSINYNSSSWKPYTPSRGRRINFTRRLALPSVTGPQTLKGDSPQLLF</sequence>
<name>A0ABP0FLB8_CLALP</name>
<evidence type="ECO:0000313" key="3">
    <source>
        <dbReference type="EMBL" id="CAK8680161.1"/>
    </source>
</evidence>
<accession>A0ABP0FLB8</accession>
<feature type="repeat" description="ANK" evidence="1">
    <location>
        <begin position="91"/>
        <end position="124"/>
    </location>
</feature>
<comment type="caution">
    <text evidence="3">The sequence shown here is derived from an EMBL/GenBank/DDBJ whole genome shotgun (WGS) entry which is preliminary data.</text>
</comment>
<evidence type="ECO:0000256" key="2">
    <source>
        <dbReference type="SAM" id="Coils"/>
    </source>
</evidence>
<dbReference type="SUPFAM" id="SSF48403">
    <property type="entry name" value="Ankyrin repeat"/>
    <property type="match status" value="1"/>
</dbReference>
<dbReference type="Proteomes" id="UP001642483">
    <property type="component" value="Unassembled WGS sequence"/>
</dbReference>
<evidence type="ECO:0000313" key="4">
    <source>
        <dbReference type="Proteomes" id="UP001642483"/>
    </source>
</evidence>
<protein>
    <submittedName>
        <fullName evidence="3">Uncharacterized protein</fullName>
    </submittedName>
</protein>
<keyword evidence="1" id="KW-0040">ANK repeat</keyword>
<dbReference type="InterPro" id="IPR036770">
    <property type="entry name" value="Ankyrin_rpt-contain_sf"/>
</dbReference>
<keyword evidence="2" id="KW-0175">Coiled coil</keyword>
<organism evidence="3 4">
    <name type="scientific">Clavelina lepadiformis</name>
    <name type="common">Light-bulb sea squirt</name>
    <name type="synonym">Ascidia lepadiformis</name>
    <dbReference type="NCBI Taxonomy" id="159417"/>
    <lineage>
        <taxon>Eukaryota</taxon>
        <taxon>Metazoa</taxon>
        <taxon>Chordata</taxon>
        <taxon>Tunicata</taxon>
        <taxon>Ascidiacea</taxon>
        <taxon>Aplousobranchia</taxon>
        <taxon>Clavelinidae</taxon>
        <taxon>Clavelina</taxon>
    </lineage>
</organism>